<keyword evidence="1 5" id="KW-0489">Methyltransferase</keyword>
<dbReference type="HAMAP" id="MF_02126">
    <property type="entry name" value="RF_methyltr_PrmC"/>
    <property type="match status" value="1"/>
</dbReference>
<keyword evidence="9" id="KW-1185">Reference proteome</keyword>
<protein>
    <recommendedName>
        <fullName evidence="5">Release factor glutamine methyltransferase</fullName>
        <shortName evidence="5">RF MTase</shortName>
        <ecNumber evidence="5">2.1.1.297</ecNumber>
    </recommendedName>
    <alternativeName>
        <fullName evidence="5">N5-glutamine methyltransferase PrmC</fullName>
    </alternativeName>
    <alternativeName>
        <fullName evidence="5">Protein-(glutamine-N5) MTase PrmC</fullName>
    </alternativeName>
    <alternativeName>
        <fullName evidence="5">Protein-glutamine N-methyltransferase PrmC</fullName>
    </alternativeName>
</protein>
<dbReference type="InterPro" id="IPR050320">
    <property type="entry name" value="N5-glutamine_MTase"/>
</dbReference>
<feature type="binding site" evidence="5">
    <location>
        <position position="146"/>
    </location>
    <ligand>
        <name>S-adenosyl-L-methionine</name>
        <dbReference type="ChEBI" id="CHEBI:59789"/>
    </ligand>
</feature>
<dbReference type="EMBL" id="JBHRXJ010000001">
    <property type="protein sequence ID" value="MFC3526669.1"/>
    <property type="molecule type" value="Genomic_DNA"/>
</dbReference>
<dbReference type="PROSITE" id="PS00092">
    <property type="entry name" value="N6_MTASE"/>
    <property type="match status" value="1"/>
</dbReference>
<evidence type="ECO:0000259" key="6">
    <source>
        <dbReference type="Pfam" id="PF05175"/>
    </source>
</evidence>
<evidence type="ECO:0000313" key="8">
    <source>
        <dbReference type="EMBL" id="MFC3526669.1"/>
    </source>
</evidence>
<sequence>MPTGAELCLAAQDRLRTAGVADADRDAGRLFQHALELATGQPVPRHHLSDHLTHEAAPDLARTYARLIDARAARQPVAQIVGGRAFWKHDFRVTRDTLDPRPETETLIEAALAEPFASVLDLGTGTGAILISLLAERPGTRGIGTDISPAALIVARENADRIGVCADFMESDWFSGLSGEFDLVVSNPPYIALTEMDDLSPEVALWEPRQALTDGADGLSAYRAITAGAPAHLAPGGRLIVEIGPSQGAAVAALMAGAGLADPHVLRDLDGRDRIVCGRKPR</sequence>
<dbReference type="EC" id="2.1.1.297" evidence="5"/>
<evidence type="ECO:0000256" key="4">
    <source>
        <dbReference type="ARBA" id="ARBA00048391"/>
    </source>
</evidence>
<name>A0ABV7QXL2_9RHOB</name>
<dbReference type="NCBIfam" id="TIGR03534">
    <property type="entry name" value="RF_mod_PrmC"/>
    <property type="match status" value="1"/>
</dbReference>
<evidence type="ECO:0000256" key="3">
    <source>
        <dbReference type="ARBA" id="ARBA00022691"/>
    </source>
</evidence>
<keyword evidence="3 5" id="KW-0949">S-adenosyl-L-methionine</keyword>
<dbReference type="Gene3D" id="3.40.50.150">
    <property type="entry name" value="Vaccinia Virus protein VP39"/>
    <property type="match status" value="1"/>
</dbReference>
<dbReference type="GO" id="GO:0032259">
    <property type="term" value="P:methylation"/>
    <property type="evidence" value="ECO:0007669"/>
    <property type="project" value="UniProtKB-KW"/>
</dbReference>
<dbReference type="InterPro" id="IPR002052">
    <property type="entry name" value="DNA_methylase_N6_adenine_CS"/>
</dbReference>
<organism evidence="8 9">
    <name type="scientific">Paracoccus mangrovi</name>
    <dbReference type="NCBI Taxonomy" id="1715645"/>
    <lineage>
        <taxon>Bacteria</taxon>
        <taxon>Pseudomonadati</taxon>
        <taxon>Pseudomonadota</taxon>
        <taxon>Alphaproteobacteria</taxon>
        <taxon>Rhodobacterales</taxon>
        <taxon>Paracoccaceae</taxon>
        <taxon>Paracoccus</taxon>
    </lineage>
</organism>
<feature type="binding site" evidence="5">
    <location>
        <begin position="123"/>
        <end position="127"/>
    </location>
    <ligand>
        <name>S-adenosyl-L-methionine</name>
        <dbReference type="ChEBI" id="CHEBI:59789"/>
    </ligand>
</feature>
<evidence type="ECO:0000256" key="1">
    <source>
        <dbReference type="ARBA" id="ARBA00022603"/>
    </source>
</evidence>
<dbReference type="InterPro" id="IPR040758">
    <property type="entry name" value="PrmC_N"/>
</dbReference>
<dbReference type="InterPro" id="IPR004556">
    <property type="entry name" value="HemK-like"/>
</dbReference>
<dbReference type="Pfam" id="PF05175">
    <property type="entry name" value="MTS"/>
    <property type="match status" value="1"/>
</dbReference>
<dbReference type="PANTHER" id="PTHR18895:SF74">
    <property type="entry name" value="MTRF1L RELEASE FACTOR GLUTAMINE METHYLTRANSFERASE"/>
    <property type="match status" value="1"/>
</dbReference>
<gene>
    <name evidence="5 8" type="primary">prmC</name>
    <name evidence="8" type="ORF">ACFOMH_00690</name>
</gene>
<dbReference type="Proteomes" id="UP001595721">
    <property type="component" value="Unassembled WGS sequence"/>
</dbReference>
<accession>A0ABV7QXL2</accession>
<feature type="domain" description="Methyltransferase small" evidence="6">
    <location>
        <begin position="104"/>
        <end position="195"/>
    </location>
</feature>
<dbReference type="InterPro" id="IPR007848">
    <property type="entry name" value="Small_mtfrase_dom"/>
</dbReference>
<feature type="binding site" evidence="5">
    <location>
        <position position="187"/>
    </location>
    <ligand>
        <name>S-adenosyl-L-methionine</name>
        <dbReference type="ChEBI" id="CHEBI:59789"/>
    </ligand>
</feature>
<feature type="binding site" evidence="5">
    <location>
        <position position="173"/>
    </location>
    <ligand>
        <name>S-adenosyl-L-methionine</name>
        <dbReference type="ChEBI" id="CHEBI:59789"/>
    </ligand>
</feature>
<dbReference type="PANTHER" id="PTHR18895">
    <property type="entry name" value="HEMK METHYLTRANSFERASE"/>
    <property type="match status" value="1"/>
</dbReference>
<dbReference type="InterPro" id="IPR029063">
    <property type="entry name" value="SAM-dependent_MTases_sf"/>
</dbReference>
<dbReference type="InterPro" id="IPR019874">
    <property type="entry name" value="RF_methyltr_PrmC"/>
</dbReference>
<feature type="binding site" evidence="5">
    <location>
        <begin position="187"/>
        <end position="190"/>
    </location>
    <ligand>
        <name>substrate</name>
    </ligand>
</feature>
<reference evidence="9" key="1">
    <citation type="journal article" date="2019" name="Int. J. Syst. Evol. Microbiol.">
        <title>The Global Catalogue of Microorganisms (GCM) 10K type strain sequencing project: providing services to taxonomists for standard genome sequencing and annotation.</title>
        <authorList>
            <consortium name="The Broad Institute Genomics Platform"/>
            <consortium name="The Broad Institute Genome Sequencing Center for Infectious Disease"/>
            <person name="Wu L."/>
            <person name="Ma J."/>
        </authorList>
    </citation>
    <scope>NUCLEOTIDE SEQUENCE [LARGE SCALE GENOMIC DNA]</scope>
    <source>
        <strain evidence="9">KCTC 42899</strain>
    </source>
</reference>
<comment type="function">
    <text evidence="5">Methylates the class 1 translation termination release factors RF1/PrfA and RF2/PrfB on the glutamine residue of the universally conserved GGQ motif.</text>
</comment>
<evidence type="ECO:0000256" key="5">
    <source>
        <dbReference type="HAMAP-Rule" id="MF_02126"/>
    </source>
</evidence>
<dbReference type="SUPFAM" id="SSF53335">
    <property type="entry name" value="S-adenosyl-L-methionine-dependent methyltransferases"/>
    <property type="match status" value="1"/>
</dbReference>
<dbReference type="NCBIfam" id="TIGR00536">
    <property type="entry name" value="hemK_fam"/>
    <property type="match status" value="1"/>
</dbReference>
<dbReference type="RefSeq" id="WP_377741950.1">
    <property type="nucleotide sequence ID" value="NZ_JBHRXJ010000001.1"/>
</dbReference>
<comment type="catalytic activity">
    <reaction evidence="4 5">
        <text>L-glutaminyl-[peptide chain release factor] + S-adenosyl-L-methionine = N(5)-methyl-L-glutaminyl-[peptide chain release factor] + S-adenosyl-L-homocysteine + H(+)</text>
        <dbReference type="Rhea" id="RHEA:42896"/>
        <dbReference type="Rhea" id="RHEA-COMP:10271"/>
        <dbReference type="Rhea" id="RHEA-COMP:10272"/>
        <dbReference type="ChEBI" id="CHEBI:15378"/>
        <dbReference type="ChEBI" id="CHEBI:30011"/>
        <dbReference type="ChEBI" id="CHEBI:57856"/>
        <dbReference type="ChEBI" id="CHEBI:59789"/>
        <dbReference type="ChEBI" id="CHEBI:61891"/>
        <dbReference type="EC" id="2.1.1.297"/>
    </reaction>
</comment>
<dbReference type="GO" id="GO:0102559">
    <property type="term" value="F:peptide chain release factor N(5)-glutamine methyltransferase activity"/>
    <property type="evidence" value="ECO:0007669"/>
    <property type="project" value="UniProtKB-EC"/>
</dbReference>
<evidence type="ECO:0000313" key="9">
    <source>
        <dbReference type="Proteomes" id="UP001595721"/>
    </source>
</evidence>
<dbReference type="Pfam" id="PF17827">
    <property type="entry name" value="PrmC_N"/>
    <property type="match status" value="1"/>
</dbReference>
<feature type="domain" description="Release factor glutamine methyltransferase N-terminal" evidence="7">
    <location>
        <begin position="10"/>
        <end position="82"/>
    </location>
</feature>
<proteinExistence type="inferred from homology"/>
<comment type="similarity">
    <text evidence="5">Belongs to the protein N5-glutamine methyltransferase family. PrmC subfamily.</text>
</comment>
<evidence type="ECO:0000256" key="2">
    <source>
        <dbReference type="ARBA" id="ARBA00022679"/>
    </source>
</evidence>
<dbReference type="Gene3D" id="1.10.8.10">
    <property type="entry name" value="DNA helicase RuvA subunit, C-terminal domain"/>
    <property type="match status" value="1"/>
</dbReference>
<dbReference type="CDD" id="cd02440">
    <property type="entry name" value="AdoMet_MTases"/>
    <property type="match status" value="1"/>
</dbReference>
<keyword evidence="2 5" id="KW-0808">Transferase</keyword>
<comment type="caution">
    <text evidence="8">The sequence shown here is derived from an EMBL/GenBank/DDBJ whole genome shotgun (WGS) entry which is preliminary data.</text>
</comment>
<evidence type="ECO:0000259" key="7">
    <source>
        <dbReference type="Pfam" id="PF17827"/>
    </source>
</evidence>